<accession>W9H3T0</accession>
<sequence>MDATPDLSTITGWLKSARIFDLGRPMVQGMPQSPSHPPFRMALERRHGDRERPGGDSAANEMIVTGGHVGTHIDALAHYSHEGRLFGGVSACEAQTGGRFLSHGAETLPMIVGRGILIDVPAALGEAAARGDVPLDAAAVDEALRVRGTTPRPGDAVLIRTGWGRRWDDAAAFLDFTGGVPGPDVGGIDRLLEGRPVVMGSDTLAFEHLPPGRGLTELPGHRRLLVEAGVPIIEMLDLEELAAAGVREFVFVLAPLKLVGATASPVRPLALVAG</sequence>
<dbReference type="GO" id="GO:0004061">
    <property type="term" value="F:arylformamidase activity"/>
    <property type="evidence" value="ECO:0007669"/>
    <property type="project" value="InterPro"/>
</dbReference>
<proteinExistence type="predicted"/>
<dbReference type="PANTHER" id="PTHR34861:SF10">
    <property type="entry name" value="CYCLASE"/>
    <property type="match status" value="1"/>
</dbReference>
<dbReference type="OrthoDB" id="7067800at2"/>
<dbReference type="GO" id="GO:0019441">
    <property type="term" value="P:L-tryptophan catabolic process to kynurenine"/>
    <property type="evidence" value="ECO:0007669"/>
    <property type="project" value="InterPro"/>
</dbReference>
<dbReference type="Pfam" id="PF04199">
    <property type="entry name" value="Cyclase"/>
    <property type="match status" value="1"/>
</dbReference>
<dbReference type="STRING" id="1385369.N825_32730"/>
<dbReference type="Proteomes" id="UP000019486">
    <property type="component" value="Unassembled WGS sequence"/>
</dbReference>
<protein>
    <submittedName>
        <fullName evidence="1">Cyclase</fullName>
    </submittedName>
</protein>
<dbReference type="InterPro" id="IPR037175">
    <property type="entry name" value="KFase_sf"/>
</dbReference>
<gene>
    <name evidence="1" type="ORF">N825_32730</name>
</gene>
<keyword evidence="2" id="KW-1185">Reference proteome</keyword>
<dbReference type="Gene3D" id="3.50.30.50">
    <property type="entry name" value="Putative cyclase"/>
    <property type="match status" value="1"/>
</dbReference>
<dbReference type="InterPro" id="IPR007325">
    <property type="entry name" value="KFase/CYL"/>
</dbReference>
<dbReference type="SUPFAM" id="SSF102198">
    <property type="entry name" value="Putative cyclase"/>
    <property type="match status" value="1"/>
</dbReference>
<organism evidence="1 2">
    <name type="scientific">Skermanella stibiiresistens SB22</name>
    <dbReference type="NCBI Taxonomy" id="1385369"/>
    <lineage>
        <taxon>Bacteria</taxon>
        <taxon>Pseudomonadati</taxon>
        <taxon>Pseudomonadota</taxon>
        <taxon>Alphaproteobacteria</taxon>
        <taxon>Rhodospirillales</taxon>
        <taxon>Azospirillaceae</taxon>
        <taxon>Skermanella</taxon>
    </lineage>
</organism>
<evidence type="ECO:0000313" key="2">
    <source>
        <dbReference type="Proteomes" id="UP000019486"/>
    </source>
</evidence>
<reference evidence="1 2" key="1">
    <citation type="submission" date="2013-08" db="EMBL/GenBank/DDBJ databases">
        <title>The genome sequence of Skermanella stibiiresistens.</title>
        <authorList>
            <person name="Zhu W."/>
            <person name="Wang G."/>
        </authorList>
    </citation>
    <scope>NUCLEOTIDE SEQUENCE [LARGE SCALE GENOMIC DNA]</scope>
    <source>
        <strain evidence="1 2">SB22</strain>
    </source>
</reference>
<evidence type="ECO:0000313" key="1">
    <source>
        <dbReference type="EMBL" id="EWY40694.1"/>
    </source>
</evidence>
<comment type="caution">
    <text evidence="1">The sequence shown here is derived from an EMBL/GenBank/DDBJ whole genome shotgun (WGS) entry which is preliminary data.</text>
</comment>
<dbReference type="PANTHER" id="PTHR34861">
    <property type="match status" value="1"/>
</dbReference>
<dbReference type="AlphaFoldDB" id="W9H3T0"/>
<name>W9H3T0_9PROT</name>
<dbReference type="RefSeq" id="WP_037450467.1">
    <property type="nucleotide sequence ID" value="NZ_AVFL01000006.1"/>
</dbReference>
<dbReference type="EMBL" id="AVFL01000006">
    <property type="protein sequence ID" value="EWY40694.1"/>
    <property type="molecule type" value="Genomic_DNA"/>
</dbReference>